<name>A0A8D4SQM3_9GAMM</name>
<dbReference type="AlphaFoldDB" id="A0A8D4SQM3"/>
<dbReference type="InterPro" id="IPR051096">
    <property type="entry name" value="BhsA/McbA_stress_biofilm_assoc"/>
</dbReference>
<gene>
    <name evidence="4" type="ORF">DXZ79_02395</name>
</gene>
<dbReference type="Gene3D" id="3.30.1660.10">
    <property type="entry name" value="Flavin-binding protein dodecin"/>
    <property type="match status" value="1"/>
</dbReference>
<sequence length="95" mass="10107">MESPMKHTLTIATLLGLVLSTSTFAATEITAQQAMQQQRVSIGALSLGHNVVSPDDATAQISQLADERGASSYQIIAMHEPGDNSSIHVNAVLYR</sequence>
<dbReference type="Proteomes" id="UP000265864">
    <property type="component" value="Chromosome"/>
</dbReference>
<feature type="chain" id="PRO_5034584170" evidence="2">
    <location>
        <begin position="26"/>
        <end position="95"/>
    </location>
</feature>
<evidence type="ECO:0000313" key="5">
    <source>
        <dbReference type="Proteomes" id="UP000265864"/>
    </source>
</evidence>
<dbReference type="EMBL" id="CP032482">
    <property type="protein sequence ID" value="AYD42694.1"/>
    <property type="molecule type" value="Genomic_DNA"/>
</dbReference>
<feature type="domain" description="YdgH/BhsA/McbA-like" evidence="3">
    <location>
        <begin position="41"/>
        <end position="95"/>
    </location>
</feature>
<evidence type="ECO:0000259" key="3">
    <source>
        <dbReference type="Pfam" id="PF07338"/>
    </source>
</evidence>
<evidence type="ECO:0000313" key="4">
    <source>
        <dbReference type="EMBL" id="AYD42694.1"/>
    </source>
</evidence>
<feature type="signal peptide" evidence="2">
    <location>
        <begin position="1"/>
        <end position="25"/>
    </location>
</feature>
<dbReference type="PANTHER" id="PTHR34156">
    <property type="entry name" value="OUTER MEMBRANE PROTEIN-RELATED-RELATED"/>
    <property type="match status" value="1"/>
</dbReference>
<dbReference type="InterPro" id="IPR025543">
    <property type="entry name" value="Dodecin-like"/>
</dbReference>
<evidence type="ECO:0000256" key="1">
    <source>
        <dbReference type="ARBA" id="ARBA00022729"/>
    </source>
</evidence>
<dbReference type="InterPro" id="IPR010854">
    <property type="entry name" value="YdgH/BhsA/McbA-like_dom"/>
</dbReference>
<accession>A0A8D4SQM3</accession>
<keyword evidence="1 2" id="KW-0732">Signal</keyword>
<protein>
    <submittedName>
        <fullName evidence="4">DUF1471 domain-containing protein</fullName>
    </submittedName>
</protein>
<dbReference type="SUPFAM" id="SSF159871">
    <property type="entry name" value="YdgH-like"/>
    <property type="match status" value="1"/>
</dbReference>
<reference evidence="4 5" key="1">
    <citation type="submission" date="2018-09" db="EMBL/GenBank/DDBJ databases">
        <title>Yersinia kristensenii subsp. rochesterensis subsp. nov., Isolated from Human Feces.</title>
        <authorList>
            <person name="Cunningham S.A."/>
            <person name="Jeraldo P."/>
            <person name="Patel R."/>
        </authorList>
    </citation>
    <scope>NUCLEOTIDE SEQUENCE [LARGE SCALE GENOMIC DNA]</scope>
    <source>
        <strain evidence="4 5">ATCC BAA-2637</strain>
    </source>
</reference>
<dbReference type="InterPro" id="IPR036275">
    <property type="entry name" value="YdgH-like_sf"/>
</dbReference>
<organism evidence="4 5">
    <name type="scientific">Yersinia rochesterensis</name>
    <dbReference type="NCBI Taxonomy" id="1604335"/>
    <lineage>
        <taxon>Bacteria</taxon>
        <taxon>Pseudomonadati</taxon>
        <taxon>Pseudomonadota</taxon>
        <taxon>Gammaproteobacteria</taxon>
        <taxon>Enterobacterales</taxon>
        <taxon>Yersiniaceae</taxon>
        <taxon>Yersinia</taxon>
    </lineage>
</organism>
<dbReference type="Pfam" id="PF07338">
    <property type="entry name" value="YdgH_BhsA-like"/>
    <property type="match status" value="1"/>
</dbReference>
<evidence type="ECO:0000256" key="2">
    <source>
        <dbReference type="SAM" id="SignalP"/>
    </source>
</evidence>
<proteinExistence type="predicted"/>